<dbReference type="Pfam" id="PF04072">
    <property type="entry name" value="LCM"/>
    <property type="match status" value="1"/>
</dbReference>
<dbReference type="Proteomes" id="UP001597349">
    <property type="component" value="Unassembled WGS sequence"/>
</dbReference>
<evidence type="ECO:0000256" key="5">
    <source>
        <dbReference type="SAM" id="MobiDB-lite"/>
    </source>
</evidence>
<dbReference type="InterPro" id="IPR011610">
    <property type="entry name" value="SAM_mthyl_Trfase_ML2640-like"/>
</dbReference>
<comment type="function">
    <text evidence="4">Exhibits S-adenosyl-L-methionine-dependent methyltransferase activity.</text>
</comment>
<dbReference type="PANTHER" id="PTHR43619:SF2">
    <property type="entry name" value="S-ADENOSYL-L-METHIONINE-DEPENDENT METHYLTRANSFERASES SUPERFAMILY PROTEIN"/>
    <property type="match status" value="1"/>
</dbReference>
<feature type="region of interest" description="Disordered" evidence="5">
    <location>
        <begin position="1"/>
        <end position="45"/>
    </location>
</feature>
<feature type="compositionally biased region" description="Polar residues" evidence="5">
    <location>
        <begin position="34"/>
        <end position="45"/>
    </location>
</feature>
<dbReference type="GO" id="GO:0008168">
    <property type="term" value="F:methyltransferase activity"/>
    <property type="evidence" value="ECO:0007669"/>
    <property type="project" value="UniProtKB-KW"/>
</dbReference>
<dbReference type="InterPro" id="IPR007213">
    <property type="entry name" value="Ppm1/Ppm2/Tcmp"/>
</dbReference>
<evidence type="ECO:0000256" key="2">
    <source>
        <dbReference type="ARBA" id="ARBA00022603"/>
    </source>
</evidence>
<accession>A0ABW4WLL9</accession>
<dbReference type="InterPro" id="IPR029063">
    <property type="entry name" value="SAM-dependent_MTases_sf"/>
</dbReference>
<evidence type="ECO:0000313" key="7">
    <source>
        <dbReference type="Proteomes" id="UP001597349"/>
    </source>
</evidence>
<dbReference type="EMBL" id="JBHUGY010000039">
    <property type="protein sequence ID" value="MFD2056429.1"/>
    <property type="molecule type" value="Genomic_DNA"/>
</dbReference>
<name>A0ABW4WLL9_9HYPH</name>
<organism evidence="6 7">
    <name type="scientific">Mesorhizobium calcicola</name>
    <dbReference type="NCBI Taxonomy" id="1300310"/>
    <lineage>
        <taxon>Bacteria</taxon>
        <taxon>Pseudomonadati</taxon>
        <taxon>Pseudomonadota</taxon>
        <taxon>Alphaproteobacteria</taxon>
        <taxon>Hyphomicrobiales</taxon>
        <taxon>Phyllobacteriaceae</taxon>
        <taxon>Mesorhizobium</taxon>
    </lineage>
</organism>
<comment type="similarity">
    <text evidence="1 4">Belongs to the UPF0677 family.</text>
</comment>
<keyword evidence="3 6" id="KW-0808">Transferase</keyword>
<gene>
    <name evidence="6" type="ORF">ACFSQT_26140</name>
</gene>
<protein>
    <recommendedName>
        <fullName evidence="4">S-adenosyl-L-methionine-dependent methyltransferase</fullName>
        <ecNumber evidence="4">2.1.1.-</ecNumber>
    </recommendedName>
</protein>
<evidence type="ECO:0000256" key="4">
    <source>
        <dbReference type="RuleBase" id="RU362030"/>
    </source>
</evidence>
<keyword evidence="2 4" id="KW-0489">Methyltransferase</keyword>
<evidence type="ECO:0000256" key="3">
    <source>
        <dbReference type="ARBA" id="ARBA00022679"/>
    </source>
</evidence>
<sequence>MHQQKPDASGSGRVLEAAPRQVKSADRPGRQEMSPETSQAGRQGLRTSSAWAGVIGMEDASPSQTALRVARLRALHQVSPQVALFRDPYAIAILGEGAPAEQQLAQEDHHSRRMRLFVAARARFAEDWLAAAVRRGVRQLVVLGAGLDTFSLRNPYPDLLVFEVDHPATQAWKRRCIADAGLAEPPATTFVPVNFERQRLPEELASAGLKSTEPSFFIWLGVVPYLTKDAIFSTLSCIAGTPGSEVVFDYSEPSENRDAAGQAALAFHAARVAAVGEPWISFFVPGELAKSLRDLAFDEIEDLESGDIAARLSGAPKGTATNAGGHLIRARRST</sequence>
<dbReference type="RefSeq" id="WP_379023569.1">
    <property type="nucleotide sequence ID" value="NZ_JBHUGY010000039.1"/>
</dbReference>
<comment type="caution">
    <text evidence="6">The sequence shown here is derived from an EMBL/GenBank/DDBJ whole genome shotgun (WGS) entry which is preliminary data.</text>
</comment>
<dbReference type="PANTHER" id="PTHR43619">
    <property type="entry name" value="S-ADENOSYL-L-METHIONINE-DEPENDENT METHYLTRANSFERASE YKTD-RELATED"/>
    <property type="match status" value="1"/>
</dbReference>
<evidence type="ECO:0000256" key="1">
    <source>
        <dbReference type="ARBA" id="ARBA00008138"/>
    </source>
</evidence>
<keyword evidence="7" id="KW-1185">Reference proteome</keyword>
<evidence type="ECO:0000313" key="6">
    <source>
        <dbReference type="EMBL" id="MFD2056429.1"/>
    </source>
</evidence>
<dbReference type="Gene3D" id="3.40.50.150">
    <property type="entry name" value="Vaccinia Virus protein VP39"/>
    <property type="match status" value="1"/>
</dbReference>
<reference evidence="7" key="1">
    <citation type="journal article" date="2019" name="Int. J. Syst. Evol. Microbiol.">
        <title>The Global Catalogue of Microorganisms (GCM) 10K type strain sequencing project: providing services to taxonomists for standard genome sequencing and annotation.</title>
        <authorList>
            <consortium name="The Broad Institute Genomics Platform"/>
            <consortium name="The Broad Institute Genome Sequencing Center for Infectious Disease"/>
            <person name="Wu L."/>
            <person name="Ma J."/>
        </authorList>
    </citation>
    <scope>NUCLEOTIDE SEQUENCE [LARGE SCALE GENOMIC DNA]</scope>
    <source>
        <strain evidence="7">CGMCC 1.16226</strain>
    </source>
</reference>
<dbReference type="EC" id="2.1.1.-" evidence="4"/>
<dbReference type="NCBIfam" id="TIGR00027">
    <property type="entry name" value="mthyl_TIGR00027"/>
    <property type="match status" value="1"/>
</dbReference>
<proteinExistence type="inferred from homology"/>
<dbReference type="SUPFAM" id="SSF53335">
    <property type="entry name" value="S-adenosyl-L-methionine-dependent methyltransferases"/>
    <property type="match status" value="1"/>
</dbReference>
<keyword evidence="4" id="KW-0949">S-adenosyl-L-methionine</keyword>
<dbReference type="GO" id="GO:0032259">
    <property type="term" value="P:methylation"/>
    <property type="evidence" value="ECO:0007669"/>
    <property type="project" value="UniProtKB-KW"/>
</dbReference>